<sequence length="155" mass="17139">MHKELRVAAYAVCVRDGRMLLARWVAGDGSKRWTLPGGGMDHGEDPYDTVIREAEEETGYAVEPVALLGVDSIRREYPRRLGTTADFQGLRIVYEARVTGGELRHETGGSTDMAAWHLLDEVPDLERVGLVDVGLTLWRERPATGRTAGLPVPEK</sequence>
<evidence type="ECO:0000256" key="4">
    <source>
        <dbReference type="RuleBase" id="RU003476"/>
    </source>
</evidence>
<comment type="similarity">
    <text evidence="2 4">Belongs to the Nudix hydrolase family.</text>
</comment>
<dbReference type="Pfam" id="PF00293">
    <property type="entry name" value="NUDIX"/>
    <property type="match status" value="1"/>
</dbReference>
<evidence type="ECO:0000256" key="3">
    <source>
        <dbReference type="ARBA" id="ARBA00022801"/>
    </source>
</evidence>
<proteinExistence type="inferred from homology"/>
<dbReference type="CDD" id="cd02883">
    <property type="entry name" value="NUDIX_Hydrolase"/>
    <property type="match status" value="1"/>
</dbReference>
<gene>
    <name evidence="6" type="ORF">ACFPH6_42895</name>
</gene>
<dbReference type="EMBL" id="JBHSFG010000087">
    <property type="protein sequence ID" value="MFC4471166.1"/>
    <property type="molecule type" value="Genomic_DNA"/>
</dbReference>
<dbReference type="InterPro" id="IPR015797">
    <property type="entry name" value="NUDIX_hydrolase-like_dom_sf"/>
</dbReference>
<dbReference type="Proteomes" id="UP001596012">
    <property type="component" value="Unassembled WGS sequence"/>
</dbReference>
<comment type="caution">
    <text evidence="6">The sequence shown here is derived from an EMBL/GenBank/DDBJ whole genome shotgun (WGS) entry which is preliminary data.</text>
</comment>
<protein>
    <submittedName>
        <fullName evidence="6">NUDIX hydrolase</fullName>
    </submittedName>
</protein>
<reference evidence="7" key="1">
    <citation type="journal article" date="2019" name="Int. J. Syst. Evol. Microbiol.">
        <title>The Global Catalogue of Microorganisms (GCM) 10K type strain sequencing project: providing services to taxonomists for standard genome sequencing and annotation.</title>
        <authorList>
            <consortium name="The Broad Institute Genomics Platform"/>
            <consortium name="The Broad Institute Genome Sequencing Center for Infectious Disease"/>
            <person name="Wu L."/>
            <person name="Ma J."/>
        </authorList>
    </citation>
    <scope>NUCLEOTIDE SEQUENCE [LARGE SCALE GENOMIC DNA]</scope>
    <source>
        <strain evidence="7">DT43</strain>
    </source>
</reference>
<dbReference type="PROSITE" id="PS00893">
    <property type="entry name" value="NUDIX_BOX"/>
    <property type="match status" value="1"/>
</dbReference>
<dbReference type="InterPro" id="IPR020084">
    <property type="entry name" value="NUDIX_hydrolase_CS"/>
</dbReference>
<keyword evidence="3 4" id="KW-0378">Hydrolase</keyword>
<dbReference type="PRINTS" id="PR00502">
    <property type="entry name" value="NUDIXFAMILY"/>
</dbReference>
<keyword evidence="7" id="KW-1185">Reference proteome</keyword>
<organism evidence="6 7">
    <name type="scientific">Streptomyces xiangluensis</name>
    <dbReference type="NCBI Taxonomy" id="2665720"/>
    <lineage>
        <taxon>Bacteria</taxon>
        <taxon>Bacillati</taxon>
        <taxon>Actinomycetota</taxon>
        <taxon>Actinomycetes</taxon>
        <taxon>Kitasatosporales</taxon>
        <taxon>Streptomycetaceae</taxon>
        <taxon>Streptomyces</taxon>
    </lineage>
</organism>
<dbReference type="InterPro" id="IPR000086">
    <property type="entry name" value="NUDIX_hydrolase_dom"/>
</dbReference>
<dbReference type="RefSeq" id="WP_386353022.1">
    <property type="nucleotide sequence ID" value="NZ_JBHSFG010000087.1"/>
</dbReference>
<name>A0ABV8Z727_9ACTN</name>
<comment type="cofactor">
    <cofactor evidence="1">
        <name>Mg(2+)</name>
        <dbReference type="ChEBI" id="CHEBI:18420"/>
    </cofactor>
</comment>
<dbReference type="SUPFAM" id="SSF55811">
    <property type="entry name" value="Nudix"/>
    <property type="match status" value="1"/>
</dbReference>
<dbReference type="PROSITE" id="PS51462">
    <property type="entry name" value="NUDIX"/>
    <property type="match status" value="1"/>
</dbReference>
<evidence type="ECO:0000259" key="5">
    <source>
        <dbReference type="PROSITE" id="PS51462"/>
    </source>
</evidence>
<dbReference type="PANTHER" id="PTHR43046:SF16">
    <property type="entry name" value="ADP-RIBOSE PYROPHOSPHATASE YJHB-RELATED"/>
    <property type="match status" value="1"/>
</dbReference>
<dbReference type="GO" id="GO:0016787">
    <property type="term" value="F:hydrolase activity"/>
    <property type="evidence" value="ECO:0007669"/>
    <property type="project" value="UniProtKB-KW"/>
</dbReference>
<dbReference type="Gene3D" id="3.90.79.10">
    <property type="entry name" value="Nucleoside Triphosphate Pyrophosphohydrolase"/>
    <property type="match status" value="1"/>
</dbReference>
<evidence type="ECO:0000256" key="1">
    <source>
        <dbReference type="ARBA" id="ARBA00001946"/>
    </source>
</evidence>
<evidence type="ECO:0000313" key="6">
    <source>
        <dbReference type="EMBL" id="MFC4471166.1"/>
    </source>
</evidence>
<evidence type="ECO:0000313" key="7">
    <source>
        <dbReference type="Proteomes" id="UP001596012"/>
    </source>
</evidence>
<evidence type="ECO:0000256" key="2">
    <source>
        <dbReference type="ARBA" id="ARBA00005582"/>
    </source>
</evidence>
<dbReference type="PANTHER" id="PTHR43046">
    <property type="entry name" value="GDP-MANNOSE MANNOSYL HYDROLASE"/>
    <property type="match status" value="1"/>
</dbReference>
<feature type="domain" description="Nudix hydrolase" evidence="5">
    <location>
        <begin position="4"/>
        <end position="141"/>
    </location>
</feature>
<dbReference type="InterPro" id="IPR020476">
    <property type="entry name" value="Nudix_hydrolase"/>
</dbReference>
<accession>A0ABV8Z727</accession>